<dbReference type="InterPro" id="IPR040372">
    <property type="entry name" value="YaeB-like"/>
</dbReference>
<accession>A0A9Q1BN12</accession>
<dbReference type="SUPFAM" id="SSF118196">
    <property type="entry name" value="YaeB-like"/>
    <property type="match status" value="1"/>
</dbReference>
<keyword evidence="1" id="KW-0949">S-adenosyl-L-methionine</keyword>
<evidence type="ECO:0000259" key="3">
    <source>
        <dbReference type="PROSITE" id="PS51668"/>
    </source>
</evidence>
<dbReference type="Gene3D" id="3.30.2310.10">
    <property type="entry name" value="YaeB-like"/>
    <property type="match status" value="1"/>
</dbReference>
<dbReference type="PANTHER" id="PTHR12818:SF0">
    <property type="entry name" value="TRNA (ADENINE(37)-N6)-METHYLTRANSFERASE"/>
    <property type="match status" value="1"/>
</dbReference>
<evidence type="ECO:0000313" key="4">
    <source>
        <dbReference type="EMBL" id="KAJ8029511.1"/>
    </source>
</evidence>
<dbReference type="InterPro" id="IPR023370">
    <property type="entry name" value="TrmO-like_N"/>
</dbReference>
<organism evidence="4 5">
    <name type="scientific">Holothuria leucospilota</name>
    <name type="common">Black long sea cucumber</name>
    <name type="synonym">Mertensiothuria leucospilota</name>
    <dbReference type="NCBI Taxonomy" id="206669"/>
    <lineage>
        <taxon>Eukaryota</taxon>
        <taxon>Metazoa</taxon>
        <taxon>Echinodermata</taxon>
        <taxon>Eleutherozoa</taxon>
        <taxon>Echinozoa</taxon>
        <taxon>Holothuroidea</taxon>
        <taxon>Aspidochirotacea</taxon>
        <taxon>Aspidochirotida</taxon>
        <taxon>Holothuriidae</taxon>
        <taxon>Holothuria</taxon>
    </lineage>
</organism>
<dbReference type="Proteomes" id="UP001152320">
    <property type="component" value="Chromosome 14"/>
</dbReference>
<comment type="caution">
    <text evidence="4">The sequence shown here is derived from an EMBL/GenBank/DDBJ whole genome shotgun (WGS) entry which is preliminary data.</text>
</comment>
<keyword evidence="5" id="KW-1185">Reference proteome</keyword>
<evidence type="ECO:0000256" key="1">
    <source>
        <dbReference type="ARBA" id="ARBA00022691"/>
    </source>
</evidence>
<sequence>MASQEMVTEGKLSNQEESATSFNLRPIGYIKSCFKTKNGTPRQPSVCSFAKARLKIIKSIFVRPDHSIEGLQEFSHVWLIFVFHKNNSGGFTKAKVKPPRLNGQKTGVFACRSPYRPNPIGLTLAKLESVEGDTLHLSGIDIINGTPVLDIKPFIPDYDSVLPPLTSVGLEGRKNIHELNHKDEVVKQSTTNSTHVTKEMVIDENTCPPESSVSSDCLSACEFESSRNSCYPDISDLKLRECKAENTRVEMLGVNPKSDVSVGEWVSSPPVNKLKVRFTPNALEEIHRFKRHNHEGSETKFSLEFFKDGFELQVAIESIVSADPRSTYRRTACEDKLYYFPLDTVHVTCWFGDDFAEILRVQPLCDAAIPGKNVHKKITA</sequence>
<proteinExistence type="inferred from homology"/>
<dbReference type="Gene3D" id="2.40.30.70">
    <property type="entry name" value="YaeB-like"/>
    <property type="match status" value="1"/>
</dbReference>
<dbReference type="FunFam" id="3.30.2310.10:FF:000002">
    <property type="entry name" value="tRNA methyltransferase O"/>
    <property type="match status" value="1"/>
</dbReference>
<name>A0A9Q1BN12_HOLLE</name>
<feature type="domain" description="TsaA-like" evidence="3">
    <location>
        <begin position="24"/>
        <end position="163"/>
    </location>
</feature>
<comment type="similarity">
    <text evidence="2">Belongs to the tRNA methyltransferase O family.</text>
</comment>
<dbReference type="PANTHER" id="PTHR12818">
    <property type="entry name" value="TRNA (ADENINE(37)-N6)-METHYLTRANSFERASE"/>
    <property type="match status" value="1"/>
</dbReference>
<dbReference type="CDD" id="cd09281">
    <property type="entry name" value="UPF0066"/>
    <property type="match status" value="1"/>
</dbReference>
<dbReference type="NCBIfam" id="TIGR00104">
    <property type="entry name" value="tRNA_TsaA"/>
    <property type="match status" value="1"/>
</dbReference>
<dbReference type="AlphaFoldDB" id="A0A9Q1BN12"/>
<dbReference type="PROSITE" id="PS01318">
    <property type="entry name" value="TSAA_1"/>
    <property type="match status" value="1"/>
</dbReference>
<protein>
    <submittedName>
        <fullName evidence="4">tRNA (Adenine(37)-N6)-methyltransferase</fullName>
    </submittedName>
</protein>
<reference evidence="4" key="1">
    <citation type="submission" date="2021-10" db="EMBL/GenBank/DDBJ databases">
        <title>Tropical sea cucumber genome reveals ecological adaptation and Cuvierian tubules defense mechanism.</title>
        <authorList>
            <person name="Chen T."/>
        </authorList>
    </citation>
    <scope>NUCLEOTIDE SEQUENCE</scope>
    <source>
        <strain evidence="4">Nanhai2018</strain>
        <tissue evidence="4">Muscle</tissue>
    </source>
</reference>
<dbReference type="InterPro" id="IPR036413">
    <property type="entry name" value="YaeB-like_sf"/>
</dbReference>
<gene>
    <name evidence="4" type="ORF">HOLleu_28922</name>
</gene>
<dbReference type="Pfam" id="PF01980">
    <property type="entry name" value="TrmO_N"/>
    <property type="match status" value="1"/>
</dbReference>
<dbReference type="InterPro" id="IPR023368">
    <property type="entry name" value="UPF0066_cons_site"/>
</dbReference>
<dbReference type="PROSITE" id="PS51668">
    <property type="entry name" value="TSAA_2"/>
    <property type="match status" value="1"/>
</dbReference>
<dbReference type="EMBL" id="JAIZAY010000014">
    <property type="protein sequence ID" value="KAJ8029511.1"/>
    <property type="molecule type" value="Genomic_DNA"/>
</dbReference>
<dbReference type="InterPro" id="IPR036414">
    <property type="entry name" value="YaeB_N_sf"/>
</dbReference>
<dbReference type="OrthoDB" id="4882at2759"/>
<evidence type="ECO:0000256" key="2">
    <source>
        <dbReference type="ARBA" id="ARBA00033753"/>
    </source>
</evidence>
<evidence type="ECO:0000313" key="5">
    <source>
        <dbReference type="Proteomes" id="UP001152320"/>
    </source>
</evidence>